<dbReference type="CDD" id="cd00761">
    <property type="entry name" value="Glyco_tranf_GTA_type"/>
    <property type="match status" value="1"/>
</dbReference>
<dbReference type="PANTHER" id="PTHR22916:SF51">
    <property type="entry name" value="GLYCOSYLTRANSFERASE EPSH-RELATED"/>
    <property type="match status" value="1"/>
</dbReference>
<dbReference type="OrthoDB" id="5372349at2"/>
<reference evidence="5 6" key="1">
    <citation type="journal article" date="2014" name="Genome Announc.">
        <title>Draft genome sequences of eight enterohepatic helicobacter species isolated from both laboratory and wild rodents.</title>
        <authorList>
            <person name="Sheh A."/>
            <person name="Shen Z."/>
            <person name="Fox J.G."/>
        </authorList>
    </citation>
    <scope>NUCLEOTIDE SEQUENCE [LARGE SCALE GENOMIC DNA]</scope>
    <source>
        <strain evidence="5 6">MIT 98-6810</strain>
    </source>
</reference>
<evidence type="ECO:0000313" key="4">
    <source>
        <dbReference type="EMBL" id="CUU39570.1"/>
    </source>
</evidence>
<name>A0A099UIK7_9HELI</name>
<feature type="domain" description="Glycosyltransferase 2-like" evidence="3">
    <location>
        <begin position="13"/>
        <end position="113"/>
    </location>
</feature>
<accession>A0A099UIK7</accession>
<dbReference type="PANTHER" id="PTHR22916">
    <property type="entry name" value="GLYCOSYLTRANSFERASE"/>
    <property type="match status" value="1"/>
</dbReference>
<keyword evidence="1" id="KW-0328">Glycosyltransferase</keyword>
<dbReference type="EMBL" id="LN907858">
    <property type="protein sequence ID" value="CUU39570.1"/>
    <property type="molecule type" value="Genomic_DNA"/>
</dbReference>
<dbReference type="InterPro" id="IPR029044">
    <property type="entry name" value="Nucleotide-diphossugar_trans"/>
</dbReference>
<dbReference type="Proteomes" id="UP000064525">
    <property type="component" value="Chromosome I"/>
</dbReference>
<evidence type="ECO:0000256" key="1">
    <source>
        <dbReference type="ARBA" id="ARBA00022676"/>
    </source>
</evidence>
<keyword evidence="6" id="KW-1185">Reference proteome</keyword>
<dbReference type="GeneID" id="78150966"/>
<dbReference type="Pfam" id="PF00535">
    <property type="entry name" value="Glycos_transf_2"/>
    <property type="match status" value="1"/>
</dbReference>
<keyword evidence="2 4" id="KW-0808">Transferase</keyword>
<dbReference type="InterPro" id="IPR001173">
    <property type="entry name" value="Glyco_trans_2-like"/>
</dbReference>
<dbReference type="RefSeq" id="WP_034342466.1">
    <property type="nucleotide sequence ID" value="NZ_CAOMJD010000030.1"/>
</dbReference>
<proteinExistence type="predicted"/>
<organism evidence="4 7">
    <name type="scientific">Helicobacter typhlonius</name>
    <dbReference type="NCBI Taxonomy" id="76936"/>
    <lineage>
        <taxon>Bacteria</taxon>
        <taxon>Pseudomonadati</taxon>
        <taxon>Campylobacterota</taxon>
        <taxon>Epsilonproteobacteria</taxon>
        <taxon>Campylobacterales</taxon>
        <taxon>Helicobacteraceae</taxon>
        <taxon>Helicobacter</taxon>
    </lineage>
</organism>
<dbReference type="EMBL" id="JRPF02000010">
    <property type="protein sequence ID" value="TLD78078.1"/>
    <property type="molecule type" value="Genomic_DNA"/>
</dbReference>
<dbReference type="AlphaFoldDB" id="A0A099UIK7"/>
<dbReference type="KEGG" id="hty:BN2458_PEG0684"/>
<evidence type="ECO:0000259" key="3">
    <source>
        <dbReference type="Pfam" id="PF00535"/>
    </source>
</evidence>
<gene>
    <name evidence="4" type="ORF">BN2458_PEG0684</name>
    <name evidence="5" type="ORF">LS75_007760</name>
</gene>
<sequence length="347" mass="40826">MRDFKPQDKPLVSVIIPIYNVEKYVAQCLDSIISQSYTNLEIICVNDGSTDSSGEIVQEYAQRDCRICYFEQENQGLGGARNKGLDEAQGEYIYFIDSDDYIDLGYIEGLVDKCNVGITPIQTKMFFVRGDKLEIYNLHLGKKGNFMLNPSLMPFLSFHIVNVLLQAAIIKTYHIRFLLSQGAEDSEFFYRYIIFAPNICFIDTGAYYYRQRQDSILDLFRNSGNFPLEPLESFKTIYSWYKQYEVLEKYGLPFKLLYSFDLHSKNAENYYESAKNLVLKLKIPQSIIKRDSQMKLMCDNDFLMFVCKSKYVFKTLERSFRIRLFKEYSVIRLFGKTFYEHFRILKE</sequence>
<evidence type="ECO:0000313" key="7">
    <source>
        <dbReference type="Proteomes" id="UP000064525"/>
    </source>
</evidence>
<dbReference type="Proteomes" id="UP000029925">
    <property type="component" value="Unassembled WGS sequence"/>
</dbReference>
<reference evidence="4" key="3">
    <citation type="submission" date="2015-11" db="EMBL/GenBank/DDBJ databases">
        <authorList>
            <person name="Zhang Y."/>
            <person name="Guo Z."/>
        </authorList>
    </citation>
    <scope>NUCLEOTIDE SEQUENCE</scope>
    <source>
        <strain evidence="4">1</strain>
    </source>
</reference>
<reference evidence="7" key="2">
    <citation type="submission" date="2015-11" db="EMBL/GenBank/DDBJ databases">
        <authorList>
            <person name="Anvar S.Y."/>
        </authorList>
    </citation>
    <scope>NUCLEOTIDE SEQUENCE [LARGE SCALE GENOMIC DNA]</scope>
</reference>
<evidence type="ECO:0000313" key="6">
    <source>
        <dbReference type="Proteomes" id="UP000029925"/>
    </source>
</evidence>
<dbReference type="PATRIC" id="fig|76936.10.peg.669"/>
<protein>
    <submittedName>
        <fullName evidence="4">Beta-1,3-glucosyltransferase</fullName>
    </submittedName>
    <submittedName>
        <fullName evidence="5">Glycosyltransferase family 2 protein</fullName>
    </submittedName>
</protein>
<dbReference type="GO" id="GO:0016758">
    <property type="term" value="F:hexosyltransferase activity"/>
    <property type="evidence" value="ECO:0007669"/>
    <property type="project" value="UniProtKB-ARBA"/>
</dbReference>
<dbReference type="Gene3D" id="3.90.550.10">
    <property type="entry name" value="Spore Coat Polysaccharide Biosynthesis Protein SpsA, Chain A"/>
    <property type="match status" value="1"/>
</dbReference>
<dbReference type="SUPFAM" id="SSF53448">
    <property type="entry name" value="Nucleotide-diphospho-sugar transferases"/>
    <property type="match status" value="1"/>
</dbReference>
<evidence type="ECO:0000313" key="5">
    <source>
        <dbReference type="EMBL" id="TLD78078.1"/>
    </source>
</evidence>
<evidence type="ECO:0000256" key="2">
    <source>
        <dbReference type="ARBA" id="ARBA00022679"/>
    </source>
</evidence>
<dbReference type="STRING" id="76936.BN2458_PEG0684"/>